<comment type="caution">
    <text evidence="1">The sequence shown here is derived from an EMBL/GenBank/DDBJ whole genome shotgun (WGS) entry which is preliminary data.</text>
</comment>
<dbReference type="Proteomes" id="UP000277212">
    <property type="component" value="Unassembled WGS sequence"/>
</dbReference>
<dbReference type="CDD" id="cd00257">
    <property type="entry name" value="beta-trefoil_FSCN-like"/>
    <property type="match status" value="1"/>
</dbReference>
<reference evidence="1 2" key="1">
    <citation type="submission" date="2017-06" db="EMBL/GenBank/DDBJ databases">
        <title>Comparative genomic analysis of Ambrosia Fusariam Clade fungi.</title>
        <authorList>
            <person name="Stajich J.E."/>
            <person name="Carrillo J."/>
            <person name="Kijimoto T."/>
            <person name="Eskalen A."/>
            <person name="O'Donnell K."/>
            <person name="Kasson M."/>
        </authorList>
    </citation>
    <scope>NUCLEOTIDE SEQUENCE [LARGE SCALE GENOMIC DNA]</scope>
    <source>
        <strain evidence="1">UCR3666</strain>
    </source>
</reference>
<dbReference type="SUPFAM" id="SSF50405">
    <property type="entry name" value="Actin-crosslinking proteins"/>
    <property type="match status" value="1"/>
</dbReference>
<gene>
    <name evidence="1" type="ORF">CDV36_015662</name>
</gene>
<keyword evidence="2" id="KW-1185">Reference proteome</keyword>
<name>A0A3M2R960_9HYPO</name>
<accession>A0A3M2R960</accession>
<dbReference type="AlphaFoldDB" id="A0A3M2R960"/>
<dbReference type="InterPro" id="IPR008999">
    <property type="entry name" value="Actin-crosslinking"/>
</dbReference>
<evidence type="ECO:0000313" key="1">
    <source>
        <dbReference type="EMBL" id="RMJ01644.1"/>
    </source>
</evidence>
<dbReference type="STRING" id="2010991.A0A3M2R960"/>
<dbReference type="OrthoDB" id="4635585at2759"/>
<organism evidence="1 2">
    <name type="scientific">Fusarium kuroshium</name>
    <dbReference type="NCBI Taxonomy" id="2010991"/>
    <lineage>
        <taxon>Eukaryota</taxon>
        <taxon>Fungi</taxon>
        <taxon>Dikarya</taxon>
        <taxon>Ascomycota</taxon>
        <taxon>Pezizomycotina</taxon>
        <taxon>Sordariomycetes</taxon>
        <taxon>Hypocreomycetidae</taxon>
        <taxon>Hypocreales</taxon>
        <taxon>Nectriaceae</taxon>
        <taxon>Fusarium</taxon>
        <taxon>Fusarium solani species complex</taxon>
    </lineage>
</organism>
<evidence type="ECO:0000313" key="2">
    <source>
        <dbReference type="Proteomes" id="UP000277212"/>
    </source>
</evidence>
<dbReference type="EMBL" id="NKUJ01000627">
    <property type="protein sequence ID" value="RMJ01644.1"/>
    <property type="molecule type" value="Genomic_DNA"/>
</dbReference>
<dbReference type="Gene3D" id="2.80.10.50">
    <property type="match status" value="1"/>
</dbReference>
<protein>
    <submittedName>
        <fullName evidence="1">Uncharacterized protein</fullName>
    </submittedName>
</protein>
<proteinExistence type="predicted"/>
<sequence>MVIQAVSLKSPCGKYLSCRSSDDTLEFDQPDLDPSCKFFMVPLGAGRTCLKGPNGKFVDLHGDRFLCDGITTGVGFLFSDITLQLSSGKYFSNVVDGNTITASGIPTSLIIKPTSFQSFAVSTPLCVPTITYGDGVFVEDHYQQGRNYLALKKSGSTIDIVFSLPYSVDEERGGTVEVLLNHMRDKTITGGVIDIQLNGGPIAIKFVPPTKFFTENVLSFPLSSLSGENKLSITLSDGFKGTYCLSDSALVFKDEEGYLRQENSLDALGSSPGSSYNNGELEDDLRTGHPYLSLKGRSSWSKVTFAIRKEMLDEGNCIIKIQHRRGSRTSIDIHLNGELLEDHYKDIPTDSFGTSTLALHSSRLQRRNELFIKPRGGKYYISDVNIDIVSLLPNVTEENFKTYVKDWVLFQRRNIGQLTKIPQEVPAAWKFVSEAPYWFFLPFLPVSPREIRVLFNRYNMGFVSVAFKIRDLNDQARDFHHELVSTNIPKKNALRHVYWTAMLSRRFGLLVALDLSAAHDEAHVDLTIEGPFDHVTDKINNSLGALLGSRTPRAKDLRGVVDSAWENGELAYAKDFRETDSAQGASVFWQQPLAIMAKKYQVKPRFNQSESDMLKRMGVKEPDVPVIH</sequence>